<dbReference type="GO" id="GO:0017054">
    <property type="term" value="C:negative cofactor 2 complex"/>
    <property type="evidence" value="ECO:0007669"/>
    <property type="project" value="InterPro"/>
</dbReference>
<evidence type="ECO:0000256" key="5">
    <source>
        <dbReference type="ARBA" id="ARBA00030451"/>
    </source>
</evidence>
<dbReference type="PANTHER" id="PTHR46138:SF1">
    <property type="entry name" value="PROTEIN DR1"/>
    <property type="match status" value="1"/>
</dbReference>
<sequence>MAHAKEPYSFYIWELSLPRATLNKKIKESFPQLRIATEARELIRVCCTEFIHRLSADAKGVCRRQGKKVIFPGHVLGALDSMGFGAYRQDLEAVHQDCKEVAAKRRRKRMRLKNRGIPHEQLVRLQEERFAEALQRLAEQEWALAEEVQQQQHIMRSLGG</sequence>
<evidence type="ECO:0000256" key="1">
    <source>
        <dbReference type="ARBA" id="ARBA00004123"/>
    </source>
</evidence>
<evidence type="ECO:0000256" key="4">
    <source>
        <dbReference type="ARBA" id="ARBA00023242"/>
    </source>
</evidence>
<evidence type="ECO:0000256" key="6">
    <source>
        <dbReference type="ARBA" id="ARBA00032651"/>
    </source>
</evidence>
<dbReference type="Gene3D" id="1.10.20.10">
    <property type="entry name" value="Histone, subunit A"/>
    <property type="match status" value="1"/>
</dbReference>
<dbReference type="InterPro" id="IPR042225">
    <property type="entry name" value="Ncb2"/>
</dbReference>
<dbReference type="InterPro" id="IPR009072">
    <property type="entry name" value="Histone-fold"/>
</dbReference>
<comment type="caution">
    <text evidence="8">The sequence shown here is derived from an EMBL/GenBank/DDBJ whole genome shotgun (WGS) entry which is preliminary data.</text>
</comment>
<dbReference type="AlphaFoldDB" id="A0AAQ4F2M6"/>
<dbReference type="CDD" id="cd22905">
    <property type="entry name" value="HFD_Dr1"/>
    <property type="match status" value="1"/>
</dbReference>
<dbReference type="GO" id="GO:0000122">
    <property type="term" value="P:negative regulation of transcription by RNA polymerase II"/>
    <property type="evidence" value="ECO:0007669"/>
    <property type="project" value="InterPro"/>
</dbReference>
<organism evidence="8 9">
    <name type="scientific">Amblyomma americanum</name>
    <name type="common">Lone star tick</name>
    <dbReference type="NCBI Taxonomy" id="6943"/>
    <lineage>
        <taxon>Eukaryota</taxon>
        <taxon>Metazoa</taxon>
        <taxon>Ecdysozoa</taxon>
        <taxon>Arthropoda</taxon>
        <taxon>Chelicerata</taxon>
        <taxon>Arachnida</taxon>
        <taxon>Acari</taxon>
        <taxon>Parasitiformes</taxon>
        <taxon>Ixodida</taxon>
        <taxon>Ixodoidea</taxon>
        <taxon>Ixodidae</taxon>
        <taxon>Amblyomminae</taxon>
        <taxon>Amblyomma</taxon>
    </lineage>
</organism>
<dbReference type="InterPro" id="IPR003958">
    <property type="entry name" value="CBFA_NFYB_domain"/>
</dbReference>
<accession>A0AAQ4F2M6</accession>
<protein>
    <recommendedName>
        <fullName evidence="3">Protein Dr1</fullName>
    </recommendedName>
    <alternativeName>
        <fullName evidence="6">Down-regulator of transcription 1</fullName>
    </alternativeName>
    <alternativeName>
        <fullName evidence="5">Negative cofactor 2-beta</fullName>
    </alternativeName>
</protein>
<evidence type="ECO:0000313" key="9">
    <source>
        <dbReference type="Proteomes" id="UP001321473"/>
    </source>
</evidence>
<keyword evidence="4" id="KW-0539">Nucleus</keyword>
<comment type="similarity">
    <text evidence="2">Belongs to the NC2 beta/DR1 family.</text>
</comment>
<dbReference type="Proteomes" id="UP001321473">
    <property type="component" value="Unassembled WGS sequence"/>
</dbReference>
<reference evidence="8 9" key="1">
    <citation type="journal article" date="2023" name="Arcadia Sci">
        <title>De novo assembly of a long-read Amblyomma americanum tick genome.</title>
        <authorList>
            <person name="Chou S."/>
            <person name="Poskanzer K.E."/>
            <person name="Rollins M."/>
            <person name="Thuy-Boun P.S."/>
        </authorList>
    </citation>
    <scope>NUCLEOTIDE SEQUENCE [LARGE SCALE GENOMIC DNA]</scope>
    <source>
        <strain evidence="8">F_SG_1</strain>
        <tissue evidence="8">Salivary glands</tissue>
    </source>
</reference>
<evidence type="ECO:0000259" key="7">
    <source>
        <dbReference type="Pfam" id="PF00808"/>
    </source>
</evidence>
<name>A0AAQ4F2M6_AMBAM</name>
<dbReference type="GO" id="GO:0017025">
    <property type="term" value="F:TBP-class protein binding"/>
    <property type="evidence" value="ECO:0007669"/>
    <property type="project" value="TreeGrafter"/>
</dbReference>
<dbReference type="GO" id="GO:0051123">
    <property type="term" value="P:RNA polymerase II preinitiation complex assembly"/>
    <property type="evidence" value="ECO:0007669"/>
    <property type="project" value="TreeGrafter"/>
</dbReference>
<dbReference type="SUPFAM" id="SSF47113">
    <property type="entry name" value="Histone-fold"/>
    <property type="match status" value="1"/>
</dbReference>
<dbReference type="PANTHER" id="PTHR46138">
    <property type="entry name" value="PROTEIN DR1"/>
    <property type="match status" value="1"/>
</dbReference>
<dbReference type="GO" id="GO:0016251">
    <property type="term" value="F:RNA polymerase II general transcription initiation factor activity"/>
    <property type="evidence" value="ECO:0007669"/>
    <property type="project" value="TreeGrafter"/>
</dbReference>
<proteinExistence type="inferred from homology"/>
<evidence type="ECO:0000256" key="2">
    <source>
        <dbReference type="ARBA" id="ARBA00009245"/>
    </source>
</evidence>
<keyword evidence="9" id="KW-1185">Reference proteome</keyword>
<feature type="domain" description="Transcription factor CBF/NF-Y/archaeal histone" evidence="7">
    <location>
        <begin position="16"/>
        <end position="79"/>
    </location>
</feature>
<comment type="subcellular location">
    <subcellularLocation>
        <location evidence="1">Nucleus</location>
    </subcellularLocation>
</comment>
<evidence type="ECO:0000256" key="3">
    <source>
        <dbReference type="ARBA" id="ARBA00018742"/>
    </source>
</evidence>
<gene>
    <name evidence="8" type="ORF">V5799_017302</name>
</gene>
<dbReference type="Pfam" id="PF00808">
    <property type="entry name" value="CBFD_NFYB_HMF"/>
    <property type="match status" value="1"/>
</dbReference>
<evidence type="ECO:0000313" key="8">
    <source>
        <dbReference type="EMBL" id="KAK8781356.1"/>
    </source>
</evidence>
<dbReference type="GO" id="GO:0046982">
    <property type="term" value="F:protein heterodimerization activity"/>
    <property type="evidence" value="ECO:0007669"/>
    <property type="project" value="InterPro"/>
</dbReference>
<dbReference type="EMBL" id="JARKHS020007736">
    <property type="protein sequence ID" value="KAK8781356.1"/>
    <property type="molecule type" value="Genomic_DNA"/>
</dbReference>